<proteinExistence type="inferred from homology"/>
<evidence type="ECO:0000256" key="2">
    <source>
        <dbReference type="ARBA" id="ARBA00009881"/>
    </source>
</evidence>
<keyword evidence="5" id="KW-0288">FMN</keyword>
<gene>
    <name evidence="10" type="ORF">J7302_02800</name>
</gene>
<evidence type="ECO:0000256" key="8">
    <source>
        <dbReference type="ARBA" id="ARBA00031155"/>
    </source>
</evidence>
<dbReference type="GO" id="GO:0004497">
    <property type="term" value="F:monooxygenase activity"/>
    <property type="evidence" value="ECO:0007669"/>
    <property type="project" value="UniProtKB-KW"/>
</dbReference>
<dbReference type="PANTHER" id="PTHR42747">
    <property type="entry name" value="NITRONATE MONOOXYGENASE-RELATED"/>
    <property type="match status" value="1"/>
</dbReference>
<evidence type="ECO:0000256" key="3">
    <source>
        <dbReference type="ARBA" id="ARBA00022575"/>
    </source>
</evidence>
<comment type="similarity">
    <text evidence="2">Belongs to the nitronate monooxygenase family. NMO class I subfamily.</text>
</comment>
<comment type="catalytic activity">
    <reaction evidence="9">
        <text>3 propionate 3-nitronate + 3 O2 + H2O = 3 3-oxopropanoate + 2 nitrate + nitrite + H2O2 + 3 H(+)</text>
        <dbReference type="Rhea" id="RHEA:57332"/>
        <dbReference type="ChEBI" id="CHEBI:15377"/>
        <dbReference type="ChEBI" id="CHEBI:15378"/>
        <dbReference type="ChEBI" id="CHEBI:15379"/>
        <dbReference type="ChEBI" id="CHEBI:16240"/>
        <dbReference type="ChEBI" id="CHEBI:16301"/>
        <dbReference type="ChEBI" id="CHEBI:17632"/>
        <dbReference type="ChEBI" id="CHEBI:33190"/>
        <dbReference type="ChEBI" id="CHEBI:136067"/>
    </reaction>
</comment>
<name>A0ABS5XD99_9GAMM</name>
<evidence type="ECO:0000256" key="7">
    <source>
        <dbReference type="ARBA" id="ARBA00023033"/>
    </source>
</evidence>
<dbReference type="InterPro" id="IPR004136">
    <property type="entry name" value="NMO"/>
</dbReference>
<keyword evidence="4" id="KW-0285">Flavoprotein</keyword>
<evidence type="ECO:0000313" key="10">
    <source>
        <dbReference type="EMBL" id="MBT8765065.1"/>
    </source>
</evidence>
<dbReference type="EMBL" id="JAGTIS010000001">
    <property type="protein sequence ID" value="MBT8765065.1"/>
    <property type="molecule type" value="Genomic_DNA"/>
</dbReference>
<organism evidence="10 11">
    <name type="scientific">Metapseudomonas boanensis</name>
    <dbReference type="NCBI Taxonomy" id="2822138"/>
    <lineage>
        <taxon>Bacteria</taxon>
        <taxon>Pseudomonadati</taxon>
        <taxon>Pseudomonadota</taxon>
        <taxon>Gammaproteobacteria</taxon>
        <taxon>Pseudomonadales</taxon>
        <taxon>Pseudomonadaceae</taxon>
        <taxon>Metapseudomonas</taxon>
    </lineage>
</organism>
<keyword evidence="6" id="KW-0560">Oxidoreductase</keyword>
<protein>
    <recommendedName>
        <fullName evidence="8">Propionate 3-nitronate monooxygenase</fullName>
    </recommendedName>
</protein>
<keyword evidence="3" id="KW-0216">Detoxification</keyword>
<evidence type="ECO:0000256" key="4">
    <source>
        <dbReference type="ARBA" id="ARBA00022630"/>
    </source>
</evidence>
<evidence type="ECO:0000256" key="6">
    <source>
        <dbReference type="ARBA" id="ARBA00023002"/>
    </source>
</evidence>
<keyword evidence="11" id="KW-1185">Reference proteome</keyword>
<dbReference type="Proteomes" id="UP001519667">
    <property type="component" value="Unassembled WGS sequence"/>
</dbReference>
<dbReference type="SUPFAM" id="SSF51412">
    <property type="entry name" value="Inosine monophosphate dehydrogenase (IMPDH)"/>
    <property type="match status" value="1"/>
</dbReference>
<accession>A0ABS5XD99</accession>
<reference evidence="10 11" key="1">
    <citation type="submission" date="2021-04" db="EMBL/GenBank/DDBJ databases">
        <title>Pseudomonas boanensis sp. nov., a bacterium isolated from river water used for household purposes in Boane District, Mozambique.</title>
        <authorList>
            <person name="Nicklasson M."/>
            <person name="Martin-Rodriguez A.J."/>
            <person name="Thorell K."/>
            <person name="Neves L."/>
            <person name="Mussagy A."/>
            <person name="Rydberg H.A."/>
            <person name="Hernroth B."/>
            <person name="Svensson-Stadler L."/>
            <person name="Sjoling A."/>
        </authorList>
    </citation>
    <scope>NUCLEOTIDE SEQUENCE [LARGE SCALE GENOMIC DNA]</scope>
    <source>
        <strain evidence="10 11">DB1</strain>
    </source>
</reference>
<dbReference type="Pfam" id="PF03060">
    <property type="entry name" value="NMO"/>
    <property type="match status" value="1"/>
</dbReference>
<dbReference type="InterPro" id="IPR013785">
    <property type="entry name" value="Aldolase_TIM"/>
</dbReference>
<dbReference type="RefSeq" id="WP_215369915.1">
    <property type="nucleotide sequence ID" value="NZ_JAGTIS010000001.1"/>
</dbReference>
<dbReference type="PANTHER" id="PTHR42747:SF3">
    <property type="entry name" value="NITRONATE MONOOXYGENASE-RELATED"/>
    <property type="match status" value="1"/>
</dbReference>
<evidence type="ECO:0000256" key="5">
    <source>
        <dbReference type="ARBA" id="ARBA00022643"/>
    </source>
</evidence>
<evidence type="ECO:0000256" key="1">
    <source>
        <dbReference type="ARBA" id="ARBA00001917"/>
    </source>
</evidence>
<sequence>MKNRITDLLSIEHPIIQAPMVGVSTPKLAAAVSNAGGLGSIGIGASTPAQARILITETRALTARPFNVNLFCHRPAQADPCREAAWLEHLRPLFAEFDAEPPGAIREIYKSFLADLEMLDVLLAERPAVVSFHFGLPEQGWIDALKRAGIRLLASATTLEEAEQVERAGVDAVVAQGIEAGGHRGVFEPEKGDAGIGTFALVRLVARHSRLPVIAAGGIMDGQGIAAALALGAEGAQLGTAFVPCPESSANAAYRQALKGERAAHTQITAAISGRPARGLVNRLFTDVGAAGAPTLPDYPITYDVAKALHAAASAKGCNDFAVQWAGQGAVLARGMPAGELVKLLVKEMQGS</sequence>
<dbReference type="CDD" id="cd04730">
    <property type="entry name" value="NPD_like"/>
    <property type="match status" value="1"/>
</dbReference>
<comment type="cofactor">
    <cofactor evidence="1">
        <name>FMN</name>
        <dbReference type="ChEBI" id="CHEBI:58210"/>
    </cofactor>
</comment>
<evidence type="ECO:0000313" key="11">
    <source>
        <dbReference type="Proteomes" id="UP001519667"/>
    </source>
</evidence>
<evidence type="ECO:0000256" key="9">
    <source>
        <dbReference type="ARBA" id="ARBA00049401"/>
    </source>
</evidence>
<keyword evidence="7 10" id="KW-0503">Monooxygenase</keyword>
<dbReference type="Gene3D" id="3.20.20.70">
    <property type="entry name" value="Aldolase class I"/>
    <property type="match status" value="1"/>
</dbReference>
<comment type="caution">
    <text evidence="10">The sequence shown here is derived from an EMBL/GenBank/DDBJ whole genome shotgun (WGS) entry which is preliminary data.</text>
</comment>